<dbReference type="GeneID" id="5124986"/>
<gene>
    <name evidence="2" type="ORF">PGUG_05026</name>
</gene>
<dbReference type="HOGENOM" id="CLU_1267312_0_0_1"/>
<dbReference type="EMBL" id="CH408160">
    <property type="protein sequence ID" value="EDK40928.2"/>
    <property type="molecule type" value="Genomic_DNA"/>
</dbReference>
<dbReference type="InParanoid" id="A5DP25"/>
<evidence type="ECO:0000313" key="2">
    <source>
        <dbReference type="EMBL" id="EDK40928.2"/>
    </source>
</evidence>
<name>A5DP25_PICGU</name>
<dbReference type="AlphaFoldDB" id="A5DP25"/>
<keyword evidence="3" id="KW-1185">Reference proteome</keyword>
<reference evidence="2 3" key="1">
    <citation type="journal article" date="2009" name="Nature">
        <title>Evolution of pathogenicity and sexual reproduction in eight Candida genomes.</title>
        <authorList>
            <person name="Butler G."/>
            <person name="Rasmussen M.D."/>
            <person name="Lin M.F."/>
            <person name="Santos M.A."/>
            <person name="Sakthikumar S."/>
            <person name="Munro C.A."/>
            <person name="Rheinbay E."/>
            <person name="Grabherr M."/>
            <person name="Forche A."/>
            <person name="Reedy J.L."/>
            <person name="Agrafioti I."/>
            <person name="Arnaud M.B."/>
            <person name="Bates S."/>
            <person name="Brown A.J."/>
            <person name="Brunke S."/>
            <person name="Costanzo M.C."/>
            <person name="Fitzpatrick D.A."/>
            <person name="de Groot P.W."/>
            <person name="Harris D."/>
            <person name="Hoyer L.L."/>
            <person name="Hube B."/>
            <person name="Klis F.M."/>
            <person name="Kodira C."/>
            <person name="Lennard N."/>
            <person name="Logue M.E."/>
            <person name="Martin R."/>
            <person name="Neiman A.M."/>
            <person name="Nikolaou E."/>
            <person name="Quail M.A."/>
            <person name="Quinn J."/>
            <person name="Santos M.C."/>
            <person name="Schmitzberger F.F."/>
            <person name="Sherlock G."/>
            <person name="Shah P."/>
            <person name="Silverstein K.A."/>
            <person name="Skrzypek M.S."/>
            <person name="Soll D."/>
            <person name="Staggs R."/>
            <person name="Stansfield I."/>
            <person name="Stumpf M.P."/>
            <person name="Sudbery P.E."/>
            <person name="Srikantha T."/>
            <person name="Zeng Q."/>
            <person name="Berman J."/>
            <person name="Berriman M."/>
            <person name="Heitman J."/>
            <person name="Gow N.A."/>
            <person name="Lorenz M.C."/>
            <person name="Birren B.W."/>
            <person name="Kellis M."/>
            <person name="Cuomo C.A."/>
        </authorList>
    </citation>
    <scope>NUCLEOTIDE SEQUENCE [LARGE SCALE GENOMIC DNA]</scope>
    <source>
        <strain evidence="3">ATCC 6260 / CBS 566 / DSM 6381 / JCM 1539 / NBRC 10279 / NRRL Y-324</strain>
    </source>
</reference>
<proteinExistence type="predicted"/>
<protein>
    <submittedName>
        <fullName evidence="2">Uncharacterized protein</fullName>
    </submittedName>
</protein>
<dbReference type="KEGG" id="pgu:PGUG_05026"/>
<feature type="region of interest" description="Disordered" evidence="1">
    <location>
        <begin position="1"/>
        <end position="24"/>
    </location>
</feature>
<evidence type="ECO:0000313" key="3">
    <source>
        <dbReference type="Proteomes" id="UP000001997"/>
    </source>
</evidence>
<organism evidence="2 3">
    <name type="scientific">Meyerozyma guilliermondii (strain ATCC 6260 / CBS 566 / DSM 6381 / JCM 1539 / NBRC 10279 / NRRL Y-324)</name>
    <name type="common">Yeast</name>
    <name type="synonym">Candida guilliermondii</name>
    <dbReference type="NCBI Taxonomy" id="294746"/>
    <lineage>
        <taxon>Eukaryota</taxon>
        <taxon>Fungi</taxon>
        <taxon>Dikarya</taxon>
        <taxon>Ascomycota</taxon>
        <taxon>Saccharomycotina</taxon>
        <taxon>Pichiomycetes</taxon>
        <taxon>Debaryomycetaceae</taxon>
        <taxon>Meyerozyma</taxon>
    </lineage>
</organism>
<dbReference type="RefSeq" id="XP_001483071.2">
    <property type="nucleotide sequence ID" value="XM_001483021.1"/>
</dbReference>
<feature type="region of interest" description="Disordered" evidence="1">
    <location>
        <begin position="48"/>
        <end position="87"/>
    </location>
</feature>
<dbReference type="Proteomes" id="UP000001997">
    <property type="component" value="Unassembled WGS sequence"/>
</dbReference>
<evidence type="ECO:0000256" key="1">
    <source>
        <dbReference type="SAM" id="MobiDB-lite"/>
    </source>
</evidence>
<feature type="compositionally biased region" description="Basic residues" evidence="1">
    <location>
        <begin position="132"/>
        <end position="155"/>
    </location>
</feature>
<sequence>MSDPGPPANLSPLEPTRTHSLRPQHLLDLQVNPACLPSPMTRQAQIQLSQDCRSAIQTRRRAPNQTSLSQSPKRTRAHSLSDSLLANKTKRKIHSSFLLEVPSTKKMLLSVPPSANQKKRRRASPARDFRSKNQKRRRKHQDLHLGKPTKRKTPHQVRPFPLVSQRKRKTLHSDSHSASQKKRKTPQLPSDCRLENQRKRRKAHSDFLWVQQRRRILL</sequence>
<feature type="region of interest" description="Disordered" evidence="1">
    <location>
        <begin position="109"/>
        <end position="203"/>
    </location>
</feature>
<feature type="compositionally biased region" description="Polar residues" evidence="1">
    <location>
        <begin position="48"/>
        <end position="86"/>
    </location>
</feature>
<accession>A5DP25</accession>